<protein>
    <submittedName>
        <fullName evidence="3">Lactoylglutathione lyase</fullName>
    </submittedName>
</protein>
<dbReference type="RefSeq" id="WP_064266976.1">
    <property type="nucleotide sequence ID" value="NZ_LXJZ01000101.1"/>
</dbReference>
<dbReference type="OrthoDB" id="9812656at2"/>
<dbReference type="AlphaFoldDB" id="A0A1A9NC00"/>
<dbReference type="EMBL" id="LXKA01000110">
    <property type="protein sequence ID" value="OAJ64146.1"/>
    <property type="molecule type" value="Genomic_DNA"/>
</dbReference>
<dbReference type="Proteomes" id="UP000078116">
    <property type="component" value="Unassembled WGS sequence"/>
</dbReference>
<keyword evidence="4" id="KW-1185">Reference proteome</keyword>
<gene>
    <name evidence="2" type="ORF">A6V36_02030</name>
    <name evidence="3" type="ORF">A6V37_01230</name>
</gene>
<dbReference type="PANTHER" id="PTHR21366:SF14">
    <property type="entry name" value="GLYOXALASE DOMAIN-CONTAINING PROTEIN 5"/>
    <property type="match status" value="1"/>
</dbReference>
<evidence type="ECO:0000259" key="1">
    <source>
        <dbReference type="PROSITE" id="PS51819"/>
    </source>
</evidence>
<name>A0A1A9NC00_9BURK</name>
<dbReference type="InterPro" id="IPR004360">
    <property type="entry name" value="Glyas_Fos-R_dOase_dom"/>
</dbReference>
<proteinExistence type="predicted"/>
<feature type="domain" description="VOC" evidence="1">
    <location>
        <begin position="7"/>
        <end position="132"/>
    </location>
</feature>
<evidence type="ECO:0000313" key="4">
    <source>
        <dbReference type="Proteomes" id="UP000077961"/>
    </source>
</evidence>
<evidence type="ECO:0000313" key="5">
    <source>
        <dbReference type="Proteomes" id="UP000078116"/>
    </source>
</evidence>
<evidence type="ECO:0000313" key="3">
    <source>
        <dbReference type="EMBL" id="OAJ64146.1"/>
    </source>
</evidence>
<accession>A0A1A9NC00</accession>
<dbReference type="Gene3D" id="3.10.180.10">
    <property type="entry name" value="2,3-Dihydroxybiphenyl 1,2-Dioxygenase, domain 1"/>
    <property type="match status" value="1"/>
</dbReference>
<dbReference type="InterPro" id="IPR050383">
    <property type="entry name" value="GlyoxalaseI/FosfomycinResist"/>
</dbReference>
<dbReference type="EMBL" id="LXJZ01000101">
    <property type="protein sequence ID" value="OAJ60592.1"/>
    <property type="molecule type" value="Genomic_DNA"/>
</dbReference>
<dbReference type="PROSITE" id="PS51819">
    <property type="entry name" value="VOC"/>
    <property type="match status" value="1"/>
</dbReference>
<dbReference type="STRING" id="1462993.A6V36_02030"/>
<organism evidence="3 5">
    <name type="scientific">Paraburkholderia ginsengiterrae</name>
    <dbReference type="NCBI Taxonomy" id="1462993"/>
    <lineage>
        <taxon>Bacteria</taxon>
        <taxon>Pseudomonadati</taxon>
        <taxon>Pseudomonadota</taxon>
        <taxon>Betaproteobacteria</taxon>
        <taxon>Burkholderiales</taxon>
        <taxon>Burkholderiaceae</taxon>
        <taxon>Paraburkholderia</taxon>
    </lineage>
</organism>
<dbReference type="InterPro" id="IPR029068">
    <property type="entry name" value="Glyas_Bleomycin-R_OHBP_Dase"/>
</dbReference>
<dbReference type="InterPro" id="IPR037523">
    <property type="entry name" value="VOC_core"/>
</dbReference>
<comment type="caution">
    <text evidence="3">The sequence shown here is derived from an EMBL/GenBank/DDBJ whole genome shotgun (WGS) entry which is preliminary data.</text>
</comment>
<dbReference type="GO" id="GO:0016829">
    <property type="term" value="F:lyase activity"/>
    <property type="evidence" value="ECO:0007669"/>
    <property type="project" value="UniProtKB-KW"/>
</dbReference>
<dbReference type="Pfam" id="PF00903">
    <property type="entry name" value="Glyoxalase"/>
    <property type="match status" value="1"/>
</dbReference>
<dbReference type="SUPFAM" id="SSF54593">
    <property type="entry name" value="Glyoxalase/Bleomycin resistance protein/Dihydroxybiphenyl dioxygenase"/>
    <property type="match status" value="1"/>
</dbReference>
<evidence type="ECO:0000313" key="2">
    <source>
        <dbReference type="EMBL" id="OAJ60592.1"/>
    </source>
</evidence>
<dbReference type="Proteomes" id="UP000077961">
    <property type="component" value="Unassembled WGS sequence"/>
</dbReference>
<reference evidence="4 5" key="1">
    <citation type="submission" date="2016-04" db="EMBL/GenBank/DDBJ databases">
        <title>Reclassification of Paraburkholderia panaciterrae (Farh et al. 2015) Dobritsa &amp; Samadpour 2016 as a later homotypic synonym of Paraburkholderia ginsengiterrae (Farh et al. 2015) Dobritsa &amp; Samadpour 2016.</title>
        <authorList>
            <person name="Dobritsa A.P."/>
            <person name="Kutumbaka K."/>
            <person name="Samadpour M."/>
        </authorList>
    </citation>
    <scope>NUCLEOTIDE SEQUENCE [LARGE SCALE GENOMIC DNA]</scope>
    <source>
        <strain evidence="3 5">DCY85</strain>
        <strain evidence="2 4">DCY85-1</strain>
    </source>
</reference>
<keyword evidence="3" id="KW-0456">Lyase</keyword>
<sequence length="141" mass="15589">MKIHIREIDHIVIRATNVEAMSRFYCDVLGCRVEKEQRELGLTQLRAGRSLIDLLQVGARLDHAENGVPGAGRNMDHVCLRIEPFDADALKAHLVEHGARLGELGLRYGADGFGPSLYLFDPEGNMVELKGPPEAARMTSL</sequence>
<dbReference type="PANTHER" id="PTHR21366">
    <property type="entry name" value="GLYOXALASE FAMILY PROTEIN"/>
    <property type="match status" value="1"/>
</dbReference>